<evidence type="ECO:0000256" key="6">
    <source>
        <dbReference type="ARBA" id="ARBA00022989"/>
    </source>
</evidence>
<evidence type="ECO:0000256" key="7">
    <source>
        <dbReference type="ARBA" id="ARBA00023128"/>
    </source>
</evidence>
<keyword evidence="3" id="KW-0812">Transmembrane</keyword>
<dbReference type="Proteomes" id="UP000095358">
    <property type="component" value="Unassembled WGS sequence"/>
</dbReference>
<evidence type="ECO:0000256" key="9">
    <source>
        <dbReference type="PIRSR" id="PIRSR607992-1"/>
    </source>
</evidence>
<comment type="subcellular location">
    <subcellularLocation>
        <location evidence="1 11">Mitochondrion inner membrane</location>
        <topology evidence="1 11">Multi-pass membrane protein</topology>
    </subcellularLocation>
</comment>
<evidence type="ECO:0000256" key="4">
    <source>
        <dbReference type="ARBA" id="ARBA00022792"/>
    </source>
</evidence>
<comment type="caution">
    <text evidence="12">The sequence shown here is derived from an EMBL/GenBank/DDBJ whole genome shotgun (WGS) entry which is preliminary data.</text>
</comment>
<dbReference type="GO" id="GO:0046872">
    <property type="term" value="F:metal ion binding"/>
    <property type="evidence" value="ECO:0007669"/>
    <property type="project" value="UniProtKB-KW"/>
</dbReference>
<dbReference type="OrthoDB" id="18577at2759"/>
<keyword evidence="8 11" id="KW-0472">Membrane</keyword>
<dbReference type="Gene3D" id="1.20.1300.10">
    <property type="entry name" value="Fumarate reductase/succinate dehydrogenase, transmembrane subunit"/>
    <property type="match status" value="1"/>
</dbReference>
<keyword evidence="10" id="KW-0408">Iron</keyword>
<evidence type="ECO:0000256" key="8">
    <source>
        <dbReference type="ARBA" id="ARBA00023136"/>
    </source>
</evidence>
<evidence type="ECO:0000256" key="2">
    <source>
        <dbReference type="ARBA" id="ARBA00007294"/>
    </source>
</evidence>
<evidence type="ECO:0000256" key="11">
    <source>
        <dbReference type="RuleBase" id="RU364031"/>
    </source>
</evidence>
<dbReference type="InterPro" id="IPR007992">
    <property type="entry name" value="CybS"/>
</dbReference>
<evidence type="ECO:0000256" key="10">
    <source>
        <dbReference type="PIRSR" id="PIRSR607992-2"/>
    </source>
</evidence>
<dbReference type="GO" id="GO:0048039">
    <property type="term" value="F:ubiquinone binding"/>
    <property type="evidence" value="ECO:0007669"/>
    <property type="project" value="TreeGrafter"/>
</dbReference>
<keyword evidence="4 11" id="KW-0999">Mitochondrion inner membrane</keyword>
<dbReference type="EMBL" id="LPNN01000009">
    <property type="protein sequence ID" value="OEJ82730.1"/>
    <property type="molecule type" value="Genomic_DNA"/>
</dbReference>
<proteinExistence type="inferred from homology"/>
<dbReference type="GO" id="GO:0006121">
    <property type="term" value="P:mitochondrial electron transport, succinate to ubiquinone"/>
    <property type="evidence" value="ECO:0007669"/>
    <property type="project" value="TreeGrafter"/>
</dbReference>
<sequence length="180" mass="20018">MLGFRSVAGSRSTLQTLTRKNQMTFNSLRYFTIPFLPTLPQNPGGVKGDINDNLKHPKSDKLSSSIHWKIEKVLAIGLIPLVSMSLIQGAGVSTLVDLSLSYTLLMHCYVGFQSCIIDYIPKRVYGHWHNRAMYLLTLGSLLSALGIYEMNLGDKNNGSVSLTSRLWTSKNEQVVEEVAK</sequence>
<dbReference type="Pfam" id="PF05328">
    <property type="entry name" value="CybS"/>
    <property type="match status" value="1"/>
</dbReference>
<dbReference type="STRING" id="29833.A0A1E5R736"/>
<organism evidence="12 13">
    <name type="scientific">Hanseniaspora uvarum</name>
    <name type="common">Yeast</name>
    <name type="synonym">Kloeckera apiculata</name>
    <dbReference type="NCBI Taxonomy" id="29833"/>
    <lineage>
        <taxon>Eukaryota</taxon>
        <taxon>Fungi</taxon>
        <taxon>Dikarya</taxon>
        <taxon>Ascomycota</taxon>
        <taxon>Saccharomycotina</taxon>
        <taxon>Saccharomycetes</taxon>
        <taxon>Saccharomycodales</taxon>
        <taxon>Saccharomycodaceae</taxon>
        <taxon>Hanseniaspora</taxon>
    </lineage>
</organism>
<keyword evidence="6" id="KW-1133">Transmembrane helix</keyword>
<dbReference type="PANTHER" id="PTHR13337">
    <property type="entry name" value="SUCCINATE DEHYDROGENASE"/>
    <property type="match status" value="1"/>
</dbReference>
<keyword evidence="12" id="KW-0830">Ubiquinone</keyword>
<dbReference type="InterPro" id="IPR034804">
    <property type="entry name" value="SQR/QFR_C/D"/>
</dbReference>
<protein>
    <recommendedName>
        <fullName evidence="11">Succinate dehydrogenase [ubiquinone] cytochrome b small subunit</fullName>
    </recommendedName>
</protein>
<comment type="similarity">
    <text evidence="2 11">Belongs to the CybS family.</text>
</comment>
<accession>A0A1E5R736</accession>
<feature type="binding site" evidence="9">
    <location>
        <position position="119"/>
    </location>
    <ligand>
        <name>a ubiquinone</name>
        <dbReference type="ChEBI" id="CHEBI:16389"/>
        <note>ligand shared with IP/SDHB</note>
    </ligand>
</feature>
<keyword evidence="13" id="KW-1185">Reference proteome</keyword>
<evidence type="ECO:0000313" key="13">
    <source>
        <dbReference type="Proteomes" id="UP000095358"/>
    </source>
</evidence>
<reference evidence="13" key="1">
    <citation type="journal article" date="2016" name="Genome Announc.">
        <title>Genome sequences of three species of Hanseniaspora isolated from spontaneous wine fermentations.</title>
        <authorList>
            <person name="Sternes P.R."/>
            <person name="Lee D."/>
            <person name="Kutyna D.R."/>
            <person name="Borneman A.R."/>
        </authorList>
    </citation>
    <scope>NUCLEOTIDE SEQUENCE [LARGE SCALE GENOMIC DNA]</scope>
    <source>
        <strain evidence="13">AWRI3580</strain>
    </source>
</reference>
<dbReference type="PANTHER" id="PTHR13337:SF5">
    <property type="entry name" value="MITOCHONDRIAL INNER MEMBRANE PROTEIN SHH4-RELATED"/>
    <property type="match status" value="1"/>
</dbReference>
<keyword evidence="10" id="KW-0479">Metal-binding</keyword>
<evidence type="ECO:0000313" key="12">
    <source>
        <dbReference type="EMBL" id="OEJ82730.1"/>
    </source>
</evidence>
<dbReference type="AlphaFoldDB" id="A0A1E5R736"/>
<dbReference type="GO" id="GO:0020037">
    <property type="term" value="F:heme binding"/>
    <property type="evidence" value="ECO:0007669"/>
    <property type="project" value="TreeGrafter"/>
</dbReference>
<name>A0A1E5R736_HANUV</name>
<keyword evidence="5 11" id="KW-0809">Transit peptide</keyword>
<evidence type="ECO:0000256" key="1">
    <source>
        <dbReference type="ARBA" id="ARBA00004448"/>
    </source>
</evidence>
<feature type="binding site" description="axial binding residue" evidence="10">
    <location>
        <position position="107"/>
    </location>
    <ligand>
        <name>heme b</name>
        <dbReference type="ChEBI" id="CHEBI:60344"/>
        <note>ligand shared with SDHC</note>
    </ligand>
    <ligandPart>
        <name>Fe</name>
        <dbReference type="ChEBI" id="CHEBI:18248"/>
    </ligandPart>
</feature>
<evidence type="ECO:0000256" key="3">
    <source>
        <dbReference type="ARBA" id="ARBA00022692"/>
    </source>
</evidence>
<gene>
    <name evidence="12" type="ORF">AWRI3580_g3637</name>
</gene>
<dbReference type="GO" id="GO:0006099">
    <property type="term" value="P:tricarboxylic acid cycle"/>
    <property type="evidence" value="ECO:0007669"/>
    <property type="project" value="TreeGrafter"/>
</dbReference>
<dbReference type="GO" id="GO:0005743">
    <property type="term" value="C:mitochondrial inner membrane"/>
    <property type="evidence" value="ECO:0007669"/>
    <property type="project" value="UniProtKB-SubCell"/>
</dbReference>
<evidence type="ECO:0000256" key="5">
    <source>
        <dbReference type="ARBA" id="ARBA00022946"/>
    </source>
</evidence>
<dbReference type="CDD" id="cd03496">
    <property type="entry name" value="SQR_TypeC_CybS"/>
    <property type="match status" value="1"/>
</dbReference>
<dbReference type="VEuPathDB" id="FungiDB:AWRI3580_g3637"/>
<keyword evidence="7 11" id="KW-0496">Mitochondrion</keyword>